<evidence type="ECO:0000313" key="2">
    <source>
        <dbReference type="Proteomes" id="UP001165960"/>
    </source>
</evidence>
<keyword evidence="2" id="KW-1185">Reference proteome</keyword>
<reference evidence="1" key="1">
    <citation type="submission" date="2022-04" db="EMBL/GenBank/DDBJ databases">
        <title>Genome of the entomopathogenic fungus Entomophthora muscae.</title>
        <authorList>
            <person name="Elya C."/>
            <person name="Lovett B.R."/>
            <person name="Lee E."/>
            <person name="Macias A.M."/>
            <person name="Hajek A.E."/>
            <person name="De Bivort B.L."/>
            <person name="Kasson M.T."/>
            <person name="De Fine Licht H.H."/>
            <person name="Stajich J.E."/>
        </authorList>
    </citation>
    <scope>NUCLEOTIDE SEQUENCE</scope>
    <source>
        <strain evidence="1">Berkeley</strain>
    </source>
</reference>
<dbReference type="Proteomes" id="UP001165960">
    <property type="component" value="Unassembled WGS sequence"/>
</dbReference>
<proteinExistence type="predicted"/>
<comment type="caution">
    <text evidence="1">The sequence shown here is derived from an EMBL/GenBank/DDBJ whole genome shotgun (WGS) entry which is preliminary data.</text>
</comment>
<accession>A0ACC2SQV1</accession>
<name>A0ACC2SQV1_9FUNG</name>
<gene>
    <name evidence="1" type="ORF">DSO57_1026711</name>
</gene>
<sequence length="158" mass="17256">MVKELGITPPAINDNVKCDFLPTSLQMSATIPVATSGAPTLPYLFKVNEASCGTFLRLSNNSIQMNLNRGHSFVLSDNGCCVVAIPQKGTVIQSFSLVDILIQYEDARKAGRLIECSLSALYSRASYFLDTISFVAQYKHTHLSQKPLSSSRLKSPQP</sequence>
<dbReference type="EMBL" id="QTSX02004418">
    <property type="protein sequence ID" value="KAJ9064779.1"/>
    <property type="molecule type" value="Genomic_DNA"/>
</dbReference>
<protein>
    <submittedName>
        <fullName evidence="1">Uncharacterized protein</fullName>
    </submittedName>
</protein>
<organism evidence="1 2">
    <name type="scientific">Entomophthora muscae</name>
    <dbReference type="NCBI Taxonomy" id="34485"/>
    <lineage>
        <taxon>Eukaryota</taxon>
        <taxon>Fungi</taxon>
        <taxon>Fungi incertae sedis</taxon>
        <taxon>Zoopagomycota</taxon>
        <taxon>Entomophthoromycotina</taxon>
        <taxon>Entomophthoromycetes</taxon>
        <taxon>Entomophthorales</taxon>
        <taxon>Entomophthoraceae</taxon>
        <taxon>Entomophthora</taxon>
    </lineage>
</organism>
<evidence type="ECO:0000313" key="1">
    <source>
        <dbReference type="EMBL" id="KAJ9064779.1"/>
    </source>
</evidence>